<dbReference type="EC" id="4.2.2.10" evidence="7"/>
<dbReference type="SUPFAM" id="SSF51126">
    <property type="entry name" value="Pectin lyase-like"/>
    <property type="match status" value="1"/>
</dbReference>
<evidence type="ECO:0000256" key="3">
    <source>
        <dbReference type="ARBA" id="ARBA00022525"/>
    </source>
</evidence>
<dbReference type="PANTHER" id="PTHR31683">
    <property type="entry name" value="PECTATE LYASE 18-RELATED"/>
    <property type="match status" value="1"/>
</dbReference>
<proteinExistence type="inferred from homology"/>
<feature type="chain" id="PRO_5040276107" description="pectin lyase" evidence="9">
    <location>
        <begin position="21"/>
        <end position="381"/>
    </location>
</feature>
<comment type="catalytic activity">
    <reaction evidence="6">
        <text>Eliminative cleavage of (1-&gt;4)-alpha-D-galacturonan methyl ester to give oligosaccharides with 4-deoxy-6-O-methyl-alpha-D-galact-4-enuronosyl groups at their non-reducing ends.</text>
        <dbReference type="EC" id="4.2.2.10"/>
    </reaction>
</comment>
<evidence type="ECO:0000313" key="11">
    <source>
        <dbReference type="EMBL" id="KAG9495699.1"/>
    </source>
</evidence>
<keyword evidence="5 8" id="KW-0456">Lyase</keyword>
<organism evidence="11 12">
    <name type="scientific">Fusarium musae</name>
    <dbReference type="NCBI Taxonomy" id="1042133"/>
    <lineage>
        <taxon>Eukaryota</taxon>
        <taxon>Fungi</taxon>
        <taxon>Dikarya</taxon>
        <taxon>Ascomycota</taxon>
        <taxon>Pezizomycotina</taxon>
        <taxon>Sordariomycetes</taxon>
        <taxon>Hypocreomycetidae</taxon>
        <taxon>Hypocreales</taxon>
        <taxon>Nectriaceae</taxon>
        <taxon>Fusarium</taxon>
    </lineage>
</organism>
<keyword evidence="4 9" id="KW-0732">Signal</keyword>
<dbReference type="EMBL" id="JAHBCI010000010">
    <property type="protein sequence ID" value="KAG9495699.1"/>
    <property type="molecule type" value="Genomic_DNA"/>
</dbReference>
<dbReference type="RefSeq" id="XP_044674699.1">
    <property type="nucleotide sequence ID" value="XM_044829783.1"/>
</dbReference>
<feature type="signal peptide" evidence="9">
    <location>
        <begin position="1"/>
        <end position="20"/>
    </location>
</feature>
<dbReference type="SMART" id="SM00656">
    <property type="entry name" value="Amb_all"/>
    <property type="match status" value="1"/>
</dbReference>
<dbReference type="GO" id="GO:0030570">
    <property type="term" value="F:pectate lyase activity"/>
    <property type="evidence" value="ECO:0007669"/>
    <property type="project" value="InterPro"/>
</dbReference>
<evidence type="ECO:0000256" key="9">
    <source>
        <dbReference type="SAM" id="SignalP"/>
    </source>
</evidence>
<dbReference type="AlphaFoldDB" id="A0A9P8D5I2"/>
<evidence type="ECO:0000259" key="10">
    <source>
        <dbReference type="SMART" id="SM00656"/>
    </source>
</evidence>
<evidence type="ECO:0000256" key="7">
    <source>
        <dbReference type="ARBA" id="ARBA00039082"/>
    </source>
</evidence>
<dbReference type="Pfam" id="PF00544">
    <property type="entry name" value="Pectate_lyase_4"/>
    <property type="match status" value="1"/>
</dbReference>
<reference evidence="11" key="1">
    <citation type="journal article" date="2021" name="Mol. Plant Microbe Interact.">
        <title>Telomere to telomere genome assembly of Fusarium musae F31, causal agent of crown rot disease of banana.</title>
        <authorList>
            <person name="Degradi L."/>
            <person name="Tava V."/>
            <person name="Kunova A."/>
            <person name="Cortesi P."/>
            <person name="Saracchi M."/>
            <person name="Pasquali M."/>
        </authorList>
    </citation>
    <scope>NUCLEOTIDE SEQUENCE</scope>
    <source>
        <strain evidence="11">F31</strain>
    </source>
</reference>
<keyword evidence="3 8" id="KW-0964">Secreted</keyword>
<evidence type="ECO:0000256" key="2">
    <source>
        <dbReference type="ARBA" id="ARBA00010980"/>
    </source>
</evidence>
<accession>A0A9P8D5I2</accession>
<comment type="caution">
    <text evidence="11">The sequence shown here is derived from an EMBL/GenBank/DDBJ whole genome shotgun (WGS) entry which is preliminary data.</text>
</comment>
<dbReference type="InterPro" id="IPR011050">
    <property type="entry name" value="Pectin_lyase_fold/virulence"/>
</dbReference>
<feature type="domain" description="Pectate lyase" evidence="10">
    <location>
        <begin position="95"/>
        <end position="308"/>
    </location>
</feature>
<dbReference type="PANTHER" id="PTHR31683:SF16">
    <property type="entry name" value="PECTIN LYASE A-RELATED"/>
    <property type="match status" value="1"/>
</dbReference>
<dbReference type="InterPro" id="IPR045032">
    <property type="entry name" value="PEL"/>
</dbReference>
<dbReference type="GeneID" id="68320111"/>
<dbReference type="KEGG" id="fmu:J7337_012255"/>
<evidence type="ECO:0000256" key="1">
    <source>
        <dbReference type="ARBA" id="ARBA00004613"/>
    </source>
</evidence>
<gene>
    <name evidence="11" type="ORF">J7337_012255</name>
</gene>
<name>A0A9P8D5I2_9HYPO</name>
<protein>
    <recommendedName>
        <fullName evidence="7">pectin lyase</fullName>
        <ecNumber evidence="7">4.2.2.10</ecNumber>
    </recommendedName>
</protein>
<dbReference type="GO" id="GO:0047490">
    <property type="term" value="F:pectin lyase activity"/>
    <property type="evidence" value="ECO:0007669"/>
    <property type="project" value="UniProtKB-EC"/>
</dbReference>
<sequence>MKSLSLFSVAVAALVSNVSAAGVTGTPEGFASEVTGGGSAEGAYPKSTDELVSMLGDSTTRVILLDQEFDFTGTEGTASEQGCAPWGTGSGCQTAINKDDWCNNYQPDAPKVDVNYDKAGLNPIIVNSDKSIVGVGANGVIKGKGLYIKGTKNIIIQNIHITELNPQYVWGGDAITLDGADLVWIDHVTTSNIGRQHIVLGTNADNRVSITNNHINGESQWSATCDGHQYWSMYFTGSSDAKLPMITMKNNYITKTSGRAPKVAGNTVLHAVNNYWSDNSGHAFETSDQAKILAEGNLFQDVKAAIEEGSTGAIFASPDASANAACSSGVGHVCEINQYDNSGSLSGTDSSFFSSFSGKAAEAKPASSVTGLAASAGFGTI</sequence>
<dbReference type="Proteomes" id="UP000827133">
    <property type="component" value="Unassembled WGS sequence"/>
</dbReference>
<evidence type="ECO:0000313" key="12">
    <source>
        <dbReference type="Proteomes" id="UP000827133"/>
    </source>
</evidence>
<dbReference type="InterPro" id="IPR002022">
    <property type="entry name" value="Pec_lyase"/>
</dbReference>
<comment type="subcellular location">
    <subcellularLocation>
        <location evidence="1 8">Secreted</location>
    </subcellularLocation>
</comment>
<evidence type="ECO:0000256" key="5">
    <source>
        <dbReference type="ARBA" id="ARBA00023239"/>
    </source>
</evidence>
<evidence type="ECO:0000256" key="8">
    <source>
        <dbReference type="RuleBase" id="RU361173"/>
    </source>
</evidence>
<dbReference type="GO" id="GO:0005576">
    <property type="term" value="C:extracellular region"/>
    <property type="evidence" value="ECO:0007669"/>
    <property type="project" value="UniProtKB-SubCell"/>
</dbReference>
<keyword evidence="12" id="KW-1185">Reference proteome</keyword>
<dbReference type="FunFam" id="2.160.20.10:FF:000003">
    <property type="entry name" value="Pectin lyase F"/>
    <property type="match status" value="1"/>
</dbReference>
<keyword evidence="8" id="KW-0624">Polysaccharide degradation</keyword>
<dbReference type="GO" id="GO:0000272">
    <property type="term" value="P:polysaccharide catabolic process"/>
    <property type="evidence" value="ECO:0007669"/>
    <property type="project" value="UniProtKB-KW"/>
</dbReference>
<keyword evidence="8" id="KW-0119">Carbohydrate metabolism</keyword>
<evidence type="ECO:0000256" key="6">
    <source>
        <dbReference type="ARBA" id="ARBA00036818"/>
    </source>
</evidence>
<comment type="similarity">
    <text evidence="2 8">Belongs to the polysaccharide lyase 1 family.</text>
</comment>
<dbReference type="InterPro" id="IPR012334">
    <property type="entry name" value="Pectin_lyas_fold"/>
</dbReference>
<evidence type="ECO:0000256" key="4">
    <source>
        <dbReference type="ARBA" id="ARBA00022729"/>
    </source>
</evidence>
<dbReference type="Gene3D" id="2.160.20.10">
    <property type="entry name" value="Single-stranded right-handed beta-helix, Pectin lyase-like"/>
    <property type="match status" value="1"/>
</dbReference>